<reference evidence="2" key="1">
    <citation type="submission" date="2023-07" db="EMBL/GenBank/DDBJ databases">
        <title>Dyadobacter sp. nov 'subterranea' isolated from contaminted grondwater.</title>
        <authorList>
            <person name="Szabo I."/>
            <person name="Al-Omari J."/>
            <person name="Szerdahelyi S.G."/>
            <person name="Rado J."/>
        </authorList>
    </citation>
    <scope>NUCLEOTIDE SEQUENCE [LARGE SCALE GENOMIC DNA]</scope>
    <source>
        <strain evidence="2">UP-52</strain>
    </source>
</reference>
<name>A0ABR9WKM1_9BACT</name>
<organism evidence="1 2">
    <name type="scientific">Dyadobacter subterraneus</name>
    <dbReference type="NCBI Taxonomy" id="2773304"/>
    <lineage>
        <taxon>Bacteria</taxon>
        <taxon>Pseudomonadati</taxon>
        <taxon>Bacteroidota</taxon>
        <taxon>Cytophagia</taxon>
        <taxon>Cytophagales</taxon>
        <taxon>Spirosomataceae</taxon>
        <taxon>Dyadobacter</taxon>
    </lineage>
</organism>
<dbReference type="RefSeq" id="WP_194122746.1">
    <property type="nucleotide sequence ID" value="NZ_JACYGY010000001.1"/>
</dbReference>
<dbReference type="Proteomes" id="UP000634134">
    <property type="component" value="Unassembled WGS sequence"/>
</dbReference>
<keyword evidence="2" id="KW-1185">Reference proteome</keyword>
<accession>A0ABR9WKM1</accession>
<protein>
    <submittedName>
        <fullName evidence="1">Uncharacterized protein</fullName>
    </submittedName>
</protein>
<proteinExistence type="predicted"/>
<comment type="caution">
    <text evidence="1">The sequence shown here is derived from an EMBL/GenBank/DDBJ whole genome shotgun (WGS) entry which is preliminary data.</text>
</comment>
<evidence type="ECO:0000313" key="2">
    <source>
        <dbReference type="Proteomes" id="UP000634134"/>
    </source>
</evidence>
<gene>
    <name evidence="1" type="ORF">IEE83_22700</name>
</gene>
<dbReference type="EMBL" id="JACYGY010000001">
    <property type="protein sequence ID" value="MBE9464704.1"/>
    <property type="molecule type" value="Genomic_DNA"/>
</dbReference>
<evidence type="ECO:0000313" key="1">
    <source>
        <dbReference type="EMBL" id="MBE9464704.1"/>
    </source>
</evidence>
<sequence length="151" mass="18139">MEDPIKEKLKGLIDKRKENLTAIREFEGLFYDVTRVKLKRIVQDINHEIEKSTDDSLRILYDDPYENRRNSYYALIQMFVGTNKFEFFIDGTKNNPSIKFEGQEFNATVQVSFKLQNEERFKDFKNYRIRELTDTEITNILINFIEKVYSK</sequence>